<dbReference type="GO" id="GO:0046872">
    <property type="term" value="F:metal ion binding"/>
    <property type="evidence" value="ECO:0007669"/>
    <property type="project" value="UniProtKB-KW"/>
</dbReference>
<dbReference type="OrthoDB" id="10257492at2759"/>
<dbReference type="InterPro" id="IPR033749">
    <property type="entry name" value="Polyprenyl_synt_CS"/>
</dbReference>
<evidence type="ECO:0000256" key="11">
    <source>
        <dbReference type="ARBA" id="ARBA00023098"/>
    </source>
</evidence>
<dbReference type="GO" id="GO:0004337">
    <property type="term" value="F:(2E,6E)-farnesyl diphosphate synthase activity"/>
    <property type="evidence" value="ECO:0007669"/>
    <property type="project" value="UniProtKB-EC"/>
</dbReference>
<keyword evidence="19" id="KW-1185">Reference proteome</keyword>
<accession>A0A8H6SLU2</accession>
<evidence type="ECO:0000256" key="14">
    <source>
        <dbReference type="ARBA" id="ARBA00032448"/>
    </source>
</evidence>
<comment type="similarity">
    <text evidence="4 16">Belongs to the FPP/GGPP synthase family.</text>
</comment>
<dbReference type="EC" id="2.5.1.10" evidence="5"/>
<dbReference type="AlphaFoldDB" id="A0A8H6SLU2"/>
<dbReference type="PROSITE" id="PS00444">
    <property type="entry name" value="POLYPRENYL_SYNTHASE_2"/>
    <property type="match status" value="1"/>
</dbReference>
<sequence>MSDKAAKRAKFEHAWTRIRDELVGYAAGEGMPKEAVEWYTKSLDYNVPGGKLNRGMSVVDTAEIIKGAKLDDDEYYKAAILGWGVELLQAFFLVSDDIMDSSITRRGQPCWYRAPGIGMIAINDGFMLESAIYYLIKKHFRSEPYYVDLLEIFHETTFQTELGQLIDLITAPEDSVDLNKFSLDKHRLIVIYKTAYYSFYLPVALAMYMSRVPASYELDGKKIEPYKVAMDILIPLGEYFQIQDDFLDFSAPPEILGKIGTDIVDNKCSWCINTALAVVTPEQRAVLDANYGKKNEPAAEQRVKDVFEAVDLRGRYAKYEAEVYGKLNALIAGIPEGPQPGTLKRAVFTSFLEKIYKRTK</sequence>
<comment type="pathway">
    <text evidence="3">Isoprenoid biosynthesis; farnesyl diphosphate biosynthesis; farnesyl diphosphate from geranyl diphosphate and isopentenyl diphosphate: step 1/1.</text>
</comment>
<evidence type="ECO:0000256" key="7">
    <source>
        <dbReference type="ARBA" id="ARBA00022516"/>
    </source>
</evidence>
<dbReference type="CDD" id="cd00685">
    <property type="entry name" value="Trans_IPPS_HT"/>
    <property type="match status" value="1"/>
</dbReference>
<comment type="caution">
    <text evidence="18">The sequence shown here is derived from an EMBL/GenBank/DDBJ whole genome shotgun (WGS) entry which is preliminary data.</text>
</comment>
<dbReference type="Proteomes" id="UP000636479">
    <property type="component" value="Unassembled WGS sequence"/>
</dbReference>
<keyword evidence="7" id="KW-0444">Lipid biosynthesis</keyword>
<evidence type="ECO:0000256" key="1">
    <source>
        <dbReference type="ARBA" id="ARBA00001946"/>
    </source>
</evidence>
<evidence type="ECO:0000256" key="12">
    <source>
        <dbReference type="ARBA" id="ARBA00032380"/>
    </source>
</evidence>
<dbReference type="FunFam" id="1.10.600.10:FF:000006">
    <property type="entry name" value="Farnesyl pyrophosphate synthase"/>
    <property type="match status" value="1"/>
</dbReference>
<keyword evidence="17" id="KW-0812">Transmembrane</keyword>
<evidence type="ECO:0000256" key="3">
    <source>
        <dbReference type="ARBA" id="ARBA00005035"/>
    </source>
</evidence>
<keyword evidence="8 16" id="KW-0808">Transferase</keyword>
<evidence type="ECO:0000256" key="10">
    <source>
        <dbReference type="ARBA" id="ARBA00022842"/>
    </source>
</evidence>
<dbReference type="GO" id="GO:0045337">
    <property type="term" value="P:farnesyl diphosphate biosynthetic process"/>
    <property type="evidence" value="ECO:0007669"/>
    <property type="project" value="TreeGrafter"/>
</dbReference>
<dbReference type="GeneID" id="59346064"/>
<dbReference type="RefSeq" id="XP_037219192.1">
    <property type="nucleotide sequence ID" value="XM_037363548.1"/>
</dbReference>
<organism evidence="18 19">
    <name type="scientific">Mycena indigotica</name>
    <dbReference type="NCBI Taxonomy" id="2126181"/>
    <lineage>
        <taxon>Eukaryota</taxon>
        <taxon>Fungi</taxon>
        <taxon>Dikarya</taxon>
        <taxon>Basidiomycota</taxon>
        <taxon>Agaricomycotina</taxon>
        <taxon>Agaricomycetes</taxon>
        <taxon>Agaricomycetidae</taxon>
        <taxon>Agaricales</taxon>
        <taxon>Marasmiineae</taxon>
        <taxon>Mycenaceae</taxon>
        <taxon>Mycena</taxon>
    </lineage>
</organism>
<evidence type="ECO:0000256" key="8">
    <source>
        <dbReference type="ARBA" id="ARBA00022679"/>
    </source>
</evidence>
<evidence type="ECO:0000256" key="15">
    <source>
        <dbReference type="ARBA" id="ARBA00032873"/>
    </source>
</evidence>
<dbReference type="PROSITE" id="PS00723">
    <property type="entry name" value="POLYPRENYL_SYNTHASE_1"/>
    <property type="match status" value="1"/>
</dbReference>
<dbReference type="GO" id="GO:0004161">
    <property type="term" value="F:dimethylallyltranstransferase activity"/>
    <property type="evidence" value="ECO:0007669"/>
    <property type="project" value="UniProtKB-EC"/>
</dbReference>
<evidence type="ECO:0000256" key="5">
    <source>
        <dbReference type="ARBA" id="ARBA00012439"/>
    </source>
</evidence>
<dbReference type="SFLD" id="SFLDG01017">
    <property type="entry name" value="Polyprenyl_Transferase_Like"/>
    <property type="match status" value="1"/>
</dbReference>
<dbReference type="Pfam" id="PF00348">
    <property type="entry name" value="polyprenyl_synt"/>
    <property type="match status" value="1"/>
</dbReference>
<dbReference type="InterPro" id="IPR039702">
    <property type="entry name" value="FPS1-like"/>
</dbReference>
<comment type="pathway">
    <text evidence="2">Isoprenoid biosynthesis; geranyl diphosphate biosynthesis; geranyl diphosphate from dimethylallyl diphosphate and isopentenyl diphosphate: step 1/1.</text>
</comment>
<dbReference type="GO" id="GO:0005737">
    <property type="term" value="C:cytoplasm"/>
    <property type="evidence" value="ECO:0007669"/>
    <property type="project" value="TreeGrafter"/>
</dbReference>
<evidence type="ECO:0000256" key="4">
    <source>
        <dbReference type="ARBA" id="ARBA00006706"/>
    </source>
</evidence>
<evidence type="ECO:0000256" key="6">
    <source>
        <dbReference type="ARBA" id="ARBA00012833"/>
    </source>
</evidence>
<dbReference type="EMBL" id="JACAZF010000006">
    <property type="protein sequence ID" value="KAF7301192.1"/>
    <property type="molecule type" value="Genomic_DNA"/>
</dbReference>
<evidence type="ECO:0000256" key="13">
    <source>
        <dbReference type="ARBA" id="ARBA00032424"/>
    </source>
</evidence>
<reference evidence="18" key="1">
    <citation type="submission" date="2020-05" db="EMBL/GenBank/DDBJ databases">
        <title>Mycena genomes resolve the evolution of fungal bioluminescence.</title>
        <authorList>
            <person name="Tsai I.J."/>
        </authorList>
    </citation>
    <scope>NUCLEOTIDE SEQUENCE</scope>
    <source>
        <strain evidence="18">171206Taipei</strain>
    </source>
</reference>
<keyword evidence="17" id="KW-0472">Membrane</keyword>
<dbReference type="Gene3D" id="1.10.600.10">
    <property type="entry name" value="Farnesyl Diphosphate Synthase"/>
    <property type="match status" value="1"/>
</dbReference>
<keyword evidence="10" id="KW-0460">Magnesium</keyword>
<dbReference type="PANTHER" id="PTHR11525:SF0">
    <property type="entry name" value="FARNESYL PYROPHOSPHATE SYNTHASE"/>
    <property type="match status" value="1"/>
</dbReference>
<evidence type="ECO:0000313" key="18">
    <source>
        <dbReference type="EMBL" id="KAF7301192.1"/>
    </source>
</evidence>
<keyword evidence="17" id="KW-1133">Transmembrane helix</keyword>
<dbReference type="InterPro" id="IPR000092">
    <property type="entry name" value="Polyprenyl_synt"/>
</dbReference>
<gene>
    <name evidence="18" type="ORF">MIND_00683800</name>
</gene>
<dbReference type="EC" id="2.5.1.1" evidence="6"/>
<proteinExistence type="inferred from homology"/>
<keyword evidence="11" id="KW-0443">Lipid metabolism</keyword>
<evidence type="ECO:0000256" key="2">
    <source>
        <dbReference type="ARBA" id="ARBA00004932"/>
    </source>
</evidence>
<name>A0A8H6SLU2_9AGAR</name>
<evidence type="ECO:0000313" key="19">
    <source>
        <dbReference type="Proteomes" id="UP000636479"/>
    </source>
</evidence>
<feature type="transmembrane region" description="Helical" evidence="17">
    <location>
        <begin position="190"/>
        <end position="209"/>
    </location>
</feature>
<dbReference type="PANTHER" id="PTHR11525">
    <property type="entry name" value="FARNESYL-PYROPHOSPHATE SYNTHETASE"/>
    <property type="match status" value="1"/>
</dbReference>
<evidence type="ECO:0000256" key="16">
    <source>
        <dbReference type="RuleBase" id="RU004466"/>
    </source>
</evidence>
<evidence type="ECO:0000256" key="17">
    <source>
        <dbReference type="SAM" id="Phobius"/>
    </source>
</evidence>
<dbReference type="SFLD" id="SFLDS00005">
    <property type="entry name" value="Isoprenoid_Synthase_Type_I"/>
    <property type="match status" value="1"/>
</dbReference>
<keyword evidence="9" id="KW-0479">Metal-binding</keyword>
<evidence type="ECO:0000256" key="9">
    <source>
        <dbReference type="ARBA" id="ARBA00022723"/>
    </source>
</evidence>
<protein>
    <recommendedName>
        <fullName evidence="15">(2E,6E)-farnesyl diphosphate synthase</fullName>
        <ecNumber evidence="6">2.5.1.1</ecNumber>
        <ecNumber evidence="5">2.5.1.10</ecNumber>
    </recommendedName>
    <alternativeName>
        <fullName evidence="14">Dimethylallyltranstransferase</fullName>
    </alternativeName>
    <alternativeName>
        <fullName evidence="13">Farnesyl diphosphate synthase</fullName>
    </alternativeName>
    <alternativeName>
        <fullName evidence="12">Geranyltranstransferase</fullName>
    </alternativeName>
</protein>
<dbReference type="InterPro" id="IPR008949">
    <property type="entry name" value="Isoprenoid_synthase_dom_sf"/>
</dbReference>
<comment type="cofactor">
    <cofactor evidence="1">
        <name>Mg(2+)</name>
        <dbReference type="ChEBI" id="CHEBI:18420"/>
    </cofactor>
</comment>
<dbReference type="SUPFAM" id="SSF48576">
    <property type="entry name" value="Terpenoid synthases"/>
    <property type="match status" value="1"/>
</dbReference>